<accession>A0A484BBQ2</accession>
<feature type="compositionally biased region" description="Low complexity" evidence="1">
    <location>
        <begin position="18"/>
        <end position="31"/>
    </location>
</feature>
<dbReference type="EMBL" id="LSRL02000082">
    <property type="protein sequence ID" value="TDG45251.1"/>
    <property type="molecule type" value="Genomic_DNA"/>
</dbReference>
<gene>
    <name evidence="2" type="ORF">AWZ03_008313</name>
</gene>
<evidence type="ECO:0000256" key="1">
    <source>
        <dbReference type="SAM" id="MobiDB-lite"/>
    </source>
</evidence>
<feature type="compositionally biased region" description="Basic and acidic residues" evidence="1">
    <location>
        <begin position="1"/>
        <end position="17"/>
    </location>
</feature>
<feature type="region of interest" description="Disordered" evidence="1">
    <location>
        <begin position="1"/>
        <end position="38"/>
    </location>
</feature>
<sequence length="108" mass="12162">MNSAERLPHSQDEKRTANTETLKTLKTLNNERTNEDRASKIETMTTAWLREQSSWHVLAQYEYQAIPAIAGCYRWEGGGRGDDEGRRCRLSNFTKSSAGVAAPNALFV</sequence>
<organism evidence="2 3">
    <name type="scientific">Drosophila navojoa</name>
    <name type="common">Fruit fly</name>
    <dbReference type="NCBI Taxonomy" id="7232"/>
    <lineage>
        <taxon>Eukaryota</taxon>
        <taxon>Metazoa</taxon>
        <taxon>Ecdysozoa</taxon>
        <taxon>Arthropoda</taxon>
        <taxon>Hexapoda</taxon>
        <taxon>Insecta</taxon>
        <taxon>Pterygota</taxon>
        <taxon>Neoptera</taxon>
        <taxon>Endopterygota</taxon>
        <taxon>Diptera</taxon>
        <taxon>Brachycera</taxon>
        <taxon>Muscomorpha</taxon>
        <taxon>Ephydroidea</taxon>
        <taxon>Drosophilidae</taxon>
        <taxon>Drosophila</taxon>
    </lineage>
</organism>
<dbReference type="Proteomes" id="UP000295192">
    <property type="component" value="Unassembled WGS sequence"/>
</dbReference>
<comment type="caution">
    <text evidence="2">The sequence shown here is derived from an EMBL/GenBank/DDBJ whole genome shotgun (WGS) entry which is preliminary data.</text>
</comment>
<dbReference type="AlphaFoldDB" id="A0A484BBQ2"/>
<evidence type="ECO:0000313" key="2">
    <source>
        <dbReference type="EMBL" id="TDG45251.1"/>
    </source>
</evidence>
<keyword evidence="3" id="KW-1185">Reference proteome</keyword>
<proteinExistence type="predicted"/>
<protein>
    <submittedName>
        <fullName evidence="2">Uncharacterized protein</fullName>
    </submittedName>
</protein>
<reference evidence="2 3" key="1">
    <citation type="journal article" date="2019" name="J. Hered.">
        <title>An Improved Genome Assembly for Drosophila navojoa, the Basal Species in the mojavensis Cluster.</title>
        <authorList>
            <person name="Vanderlinde T."/>
            <person name="Dupim E.G."/>
            <person name="Nazario-Yepiz N.O."/>
            <person name="Carvalho A.B."/>
        </authorList>
    </citation>
    <scope>NUCLEOTIDE SEQUENCE [LARGE SCALE GENOMIC DNA]</scope>
    <source>
        <strain evidence="2">Navoj_Jal97</strain>
        <tissue evidence="2">Whole organism</tissue>
    </source>
</reference>
<evidence type="ECO:0000313" key="3">
    <source>
        <dbReference type="Proteomes" id="UP000295192"/>
    </source>
</evidence>
<name>A0A484BBQ2_DRONA</name>